<dbReference type="EMBL" id="CACSLK010008332">
    <property type="protein sequence ID" value="CAA0811317.1"/>
    <property type="molecule type" value="Genomic_DNA"/>
</dbReference>
<evidence type="ECO:0000313" key="3">
    <source>
        <dbReference type="Proteomes" id="UP001153555"/>
    </source>
</evidence>
<evidence type="ECO:0008006" key="4">
    <source>
        <dbReference type="Google" id="ProtNLM"/>
    </source>
</evidence>
<protein>
    <recommendedName>
        <fullName evidence="4">Retrotransposon gag domain-containing protein</fullName>
    </recommendedName>
</protein>
<feature type="compositionally biased region" description="Pro residues" evidence="1">
    <location>
        <begin position="40"/>
        <end position="53"/>
    </location>
</feature>
<organism evidence="2 3">
    <name type="scientific">Striga hermonthica</name>
    <name type="common">Purple witchweed</name>
    <name type="synonym">Buchnera hermonthica</name>
    <dbReference type="NCBI Taxonomy" id="68872"/>
    <lineage>
        <taxon>Eukaryota</taxon>
        <taxon>Viridiplantae</taxon>
        <taxon>Streptophyta</taxon>
        <taxon>Embryophyta</taxon>
        <taxon>Tracheophyta</taxon>
        <taxon>Spermatophyta</taxon>
        <taxon>Magnoliopsida</taxon>
        <taxon>eudicotyledons</taxon>
        <taxon>Gunneridae</taxon>
        <taxon>Pentapetalae</taxon>
        <taxon>asterids</taxon>
        <taxon>lamiids</taxon>
        <taxon>Lamiales</taxon>
        <taxon>Orobanchaceae</taxon>
        <taxon>Buchnereae</taxon>
        <taxon>Striga</taxon>
    </lineage>
</organism>
<reference evidence="2" key="1">
    <citation type="submission" date="2019-12" db="EMBL/GenBank/DDBJ databases">
        <authorList>
            <person name="Scholes J."/>
        </authorList>
    </citation>
    <scope>NUCLEOTIDE SEQUENCE</scope>
</reference>
<feature type="region of interest" description="Disordered" evidence="1">
    <location>
        <begin position="28"/>
        <end position="60"/>
    </location>
</feature>
<comment type="caution">
    <text evidence="2">The sequence shown here is derived from an EMBL/GenBank/DDBJ whole genome shotgun (WGS) entry which is preliminary data.</text>
</comment>
<evidence type="ECO:0000256" key="1">
    <source>
        <dbReference type="SAM" id="MobiDB-lite"/>
    </source>
</evidence>
<proteinExistence type="predicted"/>
<evidence type="ECO:0000313" key="2">
    <source>
        <dbReference type="EMBL" id="CAA0811317.1"/>
    </source>
</evidence>
<dbReference type="OrthoDB" id="1164937at2759"/>
<accession>A0A9N7MQ28</accession>
<sequence>RTLAFFMNTISSYTCAKRFGHFQCRTMSRQTRNSNQQQSPRPPPPLPPLPPPQQHARGRDPITQFVLDFRNIHPPTFTMVEGLEAVAEWLQQLESIFDMLFTTDEVKIRCASFQKTGDARTWWTDYWRLRPRAEKDALT</sequence>
<gene>
    <name evidence="2" type="ORF">SHERM_12524</name>
</gene>
<name>A0A9N7MQ28_STRHE</name>
<dbReference type="AlphaFoldDB" id="A0A9N7MQ28"/>
<feature type="compositionally biased region" description="Low complexity" evidence="1">
    <location>
        <begin position="28"/>
        <end position="39"/>
    </location>
</feature>
<dbReference type="Proteomes" id="UP001153555">
    <property type="component" value="Unassembled WGS sequence"/>
</dbReference>
<feature type="non-terminal residue" evidence="2">
    <location>
        <position position="139"/>
    </location>
</feature>
<keyword evidence="3" id="KW-1185">Reference proteome</keyword>
<feature type="non-terminal residue" evidence="2">
    <location>
        <position position="1"/>
    </location>
</feature>